<feature type="compositionally biased region" description="Polar residues" evidence="1">
    <location>
        <begin position="1"/>
        <end position="19"/>
    </location>
</feature>
<gene>
    <name evidence="2" type="ordered locus">Cyan7822_6266</name>
</gene>
<keyword evidence="3" id="KW-1185">Reference proteome</keyword>
<dbReference type="RefSeq" id="WP_013334814.1">
    <property type="nucleotide sequence ID" value="NC_014534.1"/>
</dbReference>
<evidence type="ECO:0000313" key="2">
    <source>
        <dbReference type="EMBL" id="ADN18066.1"/>
    </source>
</evidence>
<sequence length="52" mass="5737">MQTLRTSAQTPQTLNNRPSNGWVPWQDGFSSYSAGVLPQVLYSVHLSMEAGQ</sequence>
<reference evidence="3" key="1">
    <citation type="journal article" date="2011" name="MBio">
        <title>Novel metabolic attributes of the genus Cyanothece, comprising a group of unicellular nitrogen-fixing Cyanobacteria.</title>
        <authorList>
            <person name="Bandyopadhyay A."/>
            <person name="Elvitigala T."/>
            <person name="Welsh E."/>
            <person name="Stockel J."/>
            <person name="Liberton M."/>
            <person name="Min H."/>
            <person name="Sherman L.A."/>
            <person name="Pakrasi H.B."/>
        </authorList>
    </citation>
    <scope>NUCLEOTIDE SEQUENCE [LARGE SCALE GENOMIC DNA]</scope>
    <source>
        <strain evidence="3">PCC 7822</strain>
        <plasmid evidence="3">Cy782202</plasmid>
    </source>
</reference>
<dbReference type="EMBL" id="CP002200">
    <property type="protein sequence ID" value="ADN18066.1"/>
    <property type="molecule type" value="Genomic_DNA"/>
</dbReference>
<keyword evidence="2" id="KW-0614">Plasmid</keyword>
<proteinExistence type="predicted"/>
<dbReference type="HOGENOM" id="CLU_3078994_0_0_3"/>
<evidence type="ECO:0000256" key="1">
    <source>
        <dbReference type="SAM" id="MobiDB-lite"/>
    </source>
</evidence>
<geneLocation type="plasmid" evidence="2 3">
    <name>Cy782202</name>
</geneLocation>
<name>E0UM86_GLOV7</name>
<dbReference type="AlphaFoldDB" id="E0UM86"/>
<dbReference type="Proteomes" id="UP000008206">
    <property type="component" value="Plasmid Cy782202"/>
</dbReference>
<organism evidence="2 3">
    <name type="scientific">Gloeothece verrucosa (strain PCC 7822)</name>
    <name type="common">Cyanothece sp. (strain PCC 7822)</name>
    <dbReference type="NCBI Taxonomy" id="497965"/>
    <lineage>
        <taxon>Bacteria</taxon>
        <taxon>Bacillati</taxon>
        <taxon>Cyanobacteriota</taxon>
        <taxon>Cyanophyceae</taxon>
        <taxon>Oscillatoriophycideae</taxon>
        <taxon>Chroococcales</taxon>
        <taxon>Aphanothecaceae</taxon>
        <taxon>Gloeothece</taxon>
        <taxon>Gloeothece verrucosa</taxon>
    </lineage>
</organism>
<evidence type="ECO:0000313" key="3">
    <source>
        <dbReference type="Proteomes" id="UP000008206"/>
    </source>
</evidence>
<feature type="region of interest" description="Disordered" evidence="1">
    <location>
        <begin position="1"/>
        <end position="22"/>
    </location>
</feature>
<protein>
    <submittedName>
        <fullName evidence="2">Uncharacterized protein</fullName>
    </submittedName>
</protein>
<accession>E0UM86</accession>
<dbReference type="KEGG" id="cyj:Cyan7822_6266"/>